<evidence type="ECO:0000313" key="6">
    <source>
        <dbReference type="Proteomes" id="UP001174209"/>
    </source>
</evidence>
<comment type="caution">
    <text evidence="5">The sequence shown here is derived from an EMBL/GenBank/DDBJ whole genome shotgun (WGS) entry which is preliminary data.</text>
</comment>
<evidence type="ECO:0000256" key="1">
    <source>
        <dbReference type="ARBA" id="ARBA00022630"/>
    </source>
</evidence>
<dbReference type="RefSeq" id="WP_301225189.1">
    <property type="nucleotide sequence ID" value="NZ_JAROCG010000001.1"/>
</dbReference>
<keyword evidence="2" id="KW-0560">Oxidoreductase</keyword>
<comment type="catalytic activity">
    <reaction evidence="3">
        <text>[thioredoxin]-dithiol + NADP(+) = [thioredoxin]-disulfide + NADPH + H(+)</text>
        <dbReference type="Rhea" id="RHEA:20345"/>
        <dbReference type="Rhea" id="RHEA-COMP:10698"/>
        <dbReference type="Rhea" id="RHEA-COMP:10700"/>
        <dbReference type="ChEBI" id="CHEBI:15378"/>
        <dbReference type="ChEBI" id="CHEBI:29950"/>
        <dbReference type="ChEBI" id="CHEBI:50058"/>
        <dbReference type="ChEBI" id="CHEBI:57783"/>
        <dbReference type="ChEBI" id="CHEBI:58349"/>
        <dbReference type="EC" id="1.8.1.9"/>
    </reaction>
</comment>
<dbReference type="PRINTS" id="PR00368">
    <property type="entry name" value="FADPNR"/>
</dbReference>
<name>A0ABT8JYF4_9MICC</name>
<feature type="domain" description="FAD/NAD(P)-binding" evidence="4">
    <location>
        <begin position="9"/>
        <end position="290"/>
    </location>
</feature>
<dbReference type="Gene3D" id="3.50.50.60">
    <property type="entry name" value="FAD/NAD(P)-binding domain"/>
    <property type="match status" value="2"/>
</dbReference>
<evidence type="ECO:0000256" key="2">
    <source>
        <dbReference type="ARBA" id="ARBA00023002"/>
    </source>
</evidence>
<sequence>MDSPEDQTYDVVIIGGGLSGLSAALVLGRAQRRVVVIDAGTPRNAPADAAYGFITRDGTPPGALVSLARQDLEPYGVQFLDSSAEHAGQTPGGWAISTADGATVRGRQLLLATGLRDVLPDLPGAREAWGRGLLQCPYCHGWEVRDQALGVLGSAPTSIHQALLVRQWSEDVTFFPHLLGALSEDDERRLRNRGVRIAEGRVGHLALGPDDGGPRPLQGVCLEDGSLVPCSAIFCEPGADAGLPLLADLGCEMRDDGCVSTDDIGRTSIDRVWAVGNAADPAAQLVPAAGDAYRMAVAINAMLVEEDCETCREAEESVSEGA</sequence>
<evidence type="ECO:0000259" key="4">
    <source>
        <dbReference type="Pfam" id="PF07992"/>
    </source>
</evidence>
<gene>
    <name evidence="5" type="ORF">P5G52_04920</name>
</gene>
<proteinExistence type="predicted"/>
<dbReference type="EMBL" id="JAROCG010000001">
    <property type="protein sequence ID" value="MDN4610205.1"/>
    <property type="molecule type" value="Genomic_DNA"/>
</dbReference>
<dbReference type="Pfam" id="PF07992">
    <property type="entry name" value="Pyr_redox_2"/>
    <property type="match status" value="1"/>
</dbReference>
<evidence type="ECO:0000313" key="5">
    <source>
        <dbReference type="EMBL" id="MDN4610205.1"/>
    </source>
</evidence>
<dbReference type="PANTHER" id="PTHR48105">
    <property type="entry name" value="THIOREDOXIN REDUCTASE 1-RELATED-RELATED"/>
    <property type="match status" value="1"/>
</dbReference>
<organism evidence="5 6">
    <name type="scientific">Arthrobacter burdickii</name>
    <dbReference type="NCBI Taxonomy" id="3035920"/>
    <lineage>
        <taxon>Bacteria</taxon>
        <taxon>Bacillati</taxon>
        <taxon>Actinomycetota</taxon>
        <taxon>Actinomycetes</taxon>
        <taxon>Micrococcales</taxon>
        <taxon>Micrococcaceae</taxon>
        <taxon>Arthrobacter</taxon>
    </lineage>
</organism>
<dbReference type="InterPro" id="IPR023753">
    <property type="entry name" value="FAD/NAD-binding_dom"/>
</dbReference>
<dbReference type="InterPro" id="IPR050097">
    <property type="entry name" value="Ferredoxin-NADP_redctase_2"/>
</dbReference>
<dbReference type="InterPro" id="IPR036188">
    <property type="entry name" value="FAD/NAD-bd_sf"/>
</dbReference>
<reference evidence="5" key="1">
    <citation type="submission" date="2023-06" db="EMBL/GenBank/DDBJ databases">
        <title>MT1 and MT2 Draft Genomes of Novel Species.</title>
        <authorList>
            <person name="Venkateswaran K."/>
        </authorList>
    </citation>
    <scope>NUCLEOTIDE SEQUENCE</scope>
    <source>
        <strain evidence="5">IIF3SC-B10</strain>
    </source>
</reference>
<protein>
    <submittedName>
        <fullName evidence="5">NAD(P)/FAD-dependent oxidoreductase</fullName>
    </submittedName>
</protein>
<dbReference type="Proteomes" id="UP001174209">
    <property type="component" value="Unassembled WGS sequence"/>
</dbReference>
<evidence type="ECO:0000256" key="3">
    <source>
        <dbReference type="ARBA" id="ARBA00048132"/>
    </source>
</evidence>
<keyword evidence="1" id="KW-0285">Flavoprotein</keyword>
<accession>A0ABT8JYF4</accession>
<keyword evidence="6" id="KW-1185">Reference proteome</keyword>
<dbReference type="PRINTS" id="PR00469">
    <property type="entry name" value="PNDRDTASEII"/>
</dbReference>
<dbReference type="SUPFAM" id="SSF51905">
    <property type="entry name" value="FAD/NAD(P)-binding domain"/>
    <property type="match status" value="1"/>
</dbReference>